<keyword evidence="5" id="KW-0012">Acyltransferase</keyword>
<comment type="caution">
    <text evidence="5">The sequence shown here is derived from an EMBL/GenBank/DDBJ whole genome shotgun (WGS) entry which is preliminary data.</text>
</comment>
<keyword evidence="6" id="KW-1185">Reference proteome</keyword>
<dbReference type="Proteomes" id="UP000557688">
    <property type="component" value="Unassembled WGS sequence"/>
</dbReference>
<dbReference type="InterPro" id="IPR050087">
    <property type="entry name" value="AON_synthase_class-II"/>
</dbReference>
<name>A0A839URC8_9PROT</name>
<dbReference type="InterPro" id="IPR015422">
    <property type="entry name" value="PyrdxlP-dep_Trfase_small"/>
</dbReference>
<dbReference type="Gene3D" id="3.40.640.10">
    <property type="entry name" value="Type I PLP-dependent aspartate aminotransferase-like (Major domain)"/>
    <property type="match status" value="1"/>
</dbReference>
<dbReference type="EC" id="2.3.1.47" evidence="5"/>
<evidence type="ECO:0000256" key="1">
    <source>
        <dbReference type="ARBA" id="ARBA00001933"/>
    </source>
</evidence>
<dbReference type="GO" id="GO:0009102">
    <property type="term" value="P:biotin biosynthetic process"/>
    <property type="evidence" value="ECO:0007669"/>
    <property type="project" value="TreeGrafter"/>
</dbReference>
<dbReference type="Gene3D" id="3.90.1150.10">
    <property type="entry name" value="Aspartate Aminotransferase, domain 1"/>
    <property type="match status" value="1"/>
</dbReference>
<sequence>MTISPCPNPNRPSPIRLDSAIDACLAGLETSGLRRRVGPLDPPQPLDPPGHLRRDGRLLLDLSSNDYLGLARHPLLAERAAAWAHRFGTGARASRLVSGTLEAHEAVEARIAALKQRQAALLFASGWQANATVLPALASLLDGAGETLVFTDRLVHASLHQGCRAAGWREIRFRHNDLDHLRTLLAARADRKGARLILTETVFSMDGDRADLAALRAIAAEFGAILYLDEAHATGVLGPAGAGLSTIGEPAPDEIVMGTASKALGGFGAYVAGTRRLRDLLLNRASGVIHTTALPPPVLGALDAALDLLPGLDALRAHLAGLADRLRAGLAALGHDTGASTTQIVPLAVGEADRALALAARLEAAGILAVAIRPPTVPPGTARLRLALSCVHGEADIDRLLEVLA</sequence>
<organism evidence="5 6">
    <name type="scientific">Endobacter medicaginis</name>
    <dbReference type="NCBI Taxonomy" id="1181271"/>
    <lineage>
        <taxon>Bacteria</taxon>
        <taxon>Pseudomonadati</taxon>
        <taxon>Pseudomonadota</taxon>
        <taxon>Alphaproteobacteria</taxon>
        <taxon>Acetobacterales</taxon>
        <taxon>Acetobacteraceae</taxon>
        <taxon>Endobacter</taxon>
    </lineage>
</organism>
<dbReference type="EMBL" id="JACHXV010000002">
    <property type="protein sequence ID" value="MBB3172758.1"/>
    <property type="molecule type" value="Genomic_DNA"/>
</dbReference>
<dbReference type="InterPro" id="IPR015424">
    <property type="entry name" value="PyrdxlP-dep_Trfase"/>
</dbReference>
<dbReference type="AlphaFoldDB" id="A0A839URC8"/>
<accession>A0A839URC8</accession>
<dbReference type="SUPFAM" id="SSF53383">
    <property type="entry name" value="PLP-dependent transferases"/>
    <property type="match status" value="1"/>
</dbReference>
<evidence type="ECO:0000259" key="4">
    <source>
        <dbReference type="Pfam" id="PF00155"/>
    </source>
</evidence>
<dbReference type="PANTHER" id="PTHR13693:SF100">
    <property type="entry name" value="8-AMINO-7-OXONONANOATE SYNTHASE"/>
    <property type="match status" value="1"/>
</dbReference>
<evidence type="ECO:0000256" key="2">
    <source>
        <dbReference type="ARBA" id="ARBA00022679"/>
    </source>
</evidence>
<gene>
    <name evidence="5" type="ORF">FHR90_000572</name>
</gene>
<evidence type="ECO:0000313" key="5">
    <source>
        <dbReference type="EMBL" id="MBB3172758.1"/>
    </source>
</evidence>
<comment type="cofactor">
    <cofactor evidence="1">
        <name>pyridoxal 5'-phosphate</name>
        <dbReference type="ChEBI" id="CHEBI:597326"/>
    </cofactor>
</comment>
<protein>
    <submittedName>
        <fullName evidence="5">8-amino-7-oxononanoate synthase</fullName>
        <ecNumber evidence="5">2.3.1.47</ecNumber>
    </submittedName>
</protein>
<keyword evidence="3" id="KW-0663">Pyridoxal phosphate</keyword>
<dbReference type="PANTHER" id="PTHR13693">
    <property type="entry name" value="CLASS II AMINOTRANSFERASE/8-AMINO-7-OXONONANOATE SYNTHASE"/>
    <property type="match status" value="1"/>
</dbReference>
<keyword evidence="2 5" id="KW-0808">Transferase</keyword>
<dbReference type="RefSeq" id="WP_408871420.1">
    <property type="nucleotide sequence ID" value="NZ_JACHXV010000002.1"/>
</dbReference>
<evidence type="ECO:0000256" key="3">
    <source>
        <dbReference type="ARBA" id="ARBA00022898"/>
    </source>
</evidence>
<dbReference type="GO" id="GO:0008710">
    <property type="term" value="F:8-amino-7-oxononanoate synthase activity"/>
    <property type="evidence" value="ECO:0007669"/>
    <property type="project" value="UniProtKB-EC"/>
</dbReference>
<evidence type="ECO:0000313" key="6">
    <source>
        <dbReference type="Proteomes" id="UP000557688"/>
    </source>
</evidence>
<reference evidence="5 6" key="1">
    <citation type="submission" date="2020-08" db="EMBL/GenBank/DDBJ databases">
        <title>Genomic Encyclopedia of Type Strains, Phase III (KMG-III): the genomes of soil and plant-associated and newly described type strains.</title>
        <authorList>
            <person name="Whitman W."/>
        </authorList>
    </citation>
    <scope>NUCLEOTIDE SEQUENCE [LARGE SCALE GENOMIC DNA]</scope>
    <source>
        <strain evidence="5 6">CECT 8088</strain>
    </source>
</reference>
<dbReference type="InterPro" id="IPR015421">
    <property type="entry name" value="PyrdxlP-dep_Trfase_major"/>
</dbReference>
<dbReference type="GO" id="GO:0030170">
    <property type="term" value="F:pyridoxal phosphate binding"/>
    <property type="evidence" value="ECO:0007669"/>
    <property type="project" value="InterPro"/>
</dbReference>
<proteinExistence type="predicted"/>
<feature type="domain" description="Aminotransferase class I/classII large" evidence="4">
    <location>
        <begin position="60"/>
        <end position="404"/>
    </location>
</feature>
<dbReference type="Pfam" id="PF00155">
    <property type="entry name" value="Aminotran_1_2"/>
    <property type="match status" value="1"/>
</dbReference>
<dbReference type="InterPro" id="IPR004839">
    <property type="entry name" value="Aminotransferase_I/II_large"/>
</dbReference>